<dbReference type="AlphaFoldDB" id="A0AAD6I9R4"/>
<dbReference type="Proteomes" id="UP001219568">
    <property type="component" value="Unassembled WGS sequence"/>
</dbReference>
<protein>
    <submittedName>
        <fullName evidence="1">Uncharacterized protein</fullName>
    </submittedName>
</protein>
<evidence type="ECO:0000313" key="1">
    <source>
        <dbReference type="EMBL" id="KAJ6038414.1"/>
    </source>
</evidence>
<accession>A0AAD6I9R4</accession>
<proteinExistence type="predicted"/>
<reference evidence="1" key="2">
    <citation type="submission" date="2023-01" db="EMBL/GenBank/DDBJ databases">
        <authorList>
            <person name="Petersen C."/>
        </authorList>
    </citation>
    <scope>NUCLEOTIDE SEQUENCE</scope>
    <source>
        <strain evidence="1">IBT 15450</strain>
    </source>
</reference>
<organism evidence="1 2">
    <name type="scientific">Penicillium canescens</name>
    <dbReference type="NCBI Taxonomy" id="5083"/>
    <lineage>
        <taxon>Eukaryota</taxon>
        <taxon>Fungi</taxon>
        <taxon>Dikarya</taxon>
        <taxon>Ascomycota</taxon>
        <taxon>Pezizomycotina</taxon>
        <taxon>Eurotiomycetes</taxon>
        <taxon>Eurotiomycetidae</taxon>
        <taxon>Eurotiales</taxon>
        <taxon>Aspergillaceae</taxon>
        <taxon>Penicillium</taxon>
    </lineage>
</organism>
<name>A0AAD6I9R4_PENCN</name>
<gene>
    <name evidence="1" type="ORF">N7460_008185</name>
</gene>
<keyword evidence="2" id="KW-1185">Reference proteome</keyword>
<sequence>MAAIVSLPPTLPRLDKALEIQDFSKSSALYEIIPYNELLDDADQPAVADEHIENLAEIFVRYNADKSLGIHLIHGHFKIPKNTVMLGTNFENNSLRWTRITNISGIDPSRVHGHIFALTQDGLCAYELQDGPLPDLSSVGPGFLDEFLKYILNNNLASLIGLQVLGCEDGSMEELILDEGTVMVDSLSVKNTVPTRITGWKFETSDGNPRVRASNETHAKINTGNHRVFNAGKPIPKLENVEDLKAALAMAGVL</sequence>
<comment type="caution">
    <text evidence="1">The sequence shown here is derived from an EMBL/GenBank/DDBJ whole genome shotgun (WGS) entry which is preliminary data.</text>
</comment>
<evidence type="ECO:0000313" key="2">
    <source>
        <dbReference type="Proteomes" id="UP001219568"/>
    </source>
</evidence>
<reference evidence="1" key="1">
    <citation type="journal article" date="2023" name="IMA Fungus">
        <title>Comparative genomic study of the Penicillium genus elucidates a diverse pangenome and 15 lateral gene transfer events.</title>
        <authorList>
            <person name="Petersen C."/>
            <person name="Sorensen T."/>
            <person name="Nielsen M.R."/>
            <person name="Sondergaard T.E."/>
            <person name="Sorensen J.L."/>
            <person name="Fitzpatrick D.A."/>
            <person name="Frisvad J.C."/>
            <person name="Nielsen K.L."/>
        </authorList>
    </citation>
    <scope>NUCLEOTIDE SEQUENCE</scope>
    <source>
        <strain evidence="1">IBT 15450</strain>
    </source>
</reference>
<dbReference type="EMBL" id="JAQJZL010000009">
    <property type="protein sequence ID" value="KAJ6038414.1"/>
    <property type="molecule type" value="Genomic_DNA"/>
</dbReference>